<dbReference type="InterPro" id="IPR004167">
    <property type="entry name" value="PSBD"/>
</dbReference>
<dbReference type="Gene3D" id="3.30.559.10">
    <property type="entry name" value="Chloramphenicol acetyltransferase-like domain"/>
    <property type="match status" value="1"/>
</dbReference>
<feature type="domain" description="Lipoyl-binding" evidence="7">
    <location>
        <begin position="446"/>
        <end position="522"/>
    </location>
</feature>
<dbReference type="Gene3D" id="4.10.320.10">
    <property type="entry name" value="E3-binding domain"/>
    <property type="match status" value="1"/>
</dbReference>
<dbReference type="InterPro" id="IPR003016">
    <property type="entry name" value="2-oxoA_DH_lipoyl-BS"/>
</dbReference>
<dbReference type="InterPro" id="IPR006257">
    <property type="entry name" value="LAT1"/>
</dbReference>
<comment type="caution">
    <text evidence="9">The sequence shown here is derived from an EMBL/GenBank/DDBJ whole genome shotgun (WGS) entry which is preliminary data.</text>
</comment>
<dbReference type="PROSITE" id="PS51826">
    <property type="entry name" value="PSBD"/>
    <property type="match status" value="1"/>
</dbReference>
<dbReference type="Pfam" id="PF00364">
    <property type="entry name" value="Biotin_lipoyl"/>
    <property type="match status" value="1"/>
</dbReference>
<feature type="domain" description="Peripheral subunit-binding (PSBD)" evidence="8">
    <location>
        <begin position="586"/>
        <end position="624"/>
    </location>
</feature>
<dbReference type="SUPFAM" id="SSF52777">
    <property type="entry name" value="CoA-dependent acyltransferases"/>
    <property type="match status" value="1"/>
</dbReference>
<dbReference type="Gene3D" id="3.40.50.1820">
    <property type="entry name" value="alpha/beta hydrolase"/>
    <property type="match status" value="2"/>
</dbReference>
<dbReference type="EMBL" id="CADEPI010000435">
    <property type="protein sequence ID" value="CAB3385837.1"/>
    <property type="molecule type" value="Genomic_DNA"/>
</dbReference>
<dbReference type="PROSITE" id="PS00189">
    <property type="entry name" value="LIPOYL"/>
    <property type="match status" value="1"/>
</dbReference>
<dbReference type="PANTHER" id="PTHR23151">
    <property type="entry name" value="DIHYDROLIPOAMIDE ACETYL/SUCCINYL-TRANSFERASE-RELATED"/>
    <property type="match status" value="1"/>
</dbReference>
<dbReference type="GO" id="GO:0045254">
    <property type="term" value="C:pyruvate dehydrogenase complex"/>
    <property type="evidence" value="ECO:0007669"/>
    <property type="project" value="UniProtKB-UniRule"/>
</dbReference>
<dbReference type="InterPro" id="IPR045257">
    <property type="entry name" value="E2/Pdx1"/>
</dbReference>
<dbReference type="PROSITE" id="PS50968">
    <property type="entry name" value="BIOTINYL_LIPOYL"/>
    <property type="match status" value="1"/>
</dbReference>
<dbReference type="GO" id="GO:0004742">
    <property type="term" value="F:dihydrolipoyllysine-residue acetyltransferase activity"/>
    <property type="evidence" value="ECO:0007669"/>
    <property type="project" value="UniProtKB-UniRule"/>
</dbReference>
<keyword evidence="5 6" id="KW-0012">Acyltransferase</keyword>
<dbReference type="Pfam" id="PF02817">
    <property type="entry name" value="E3_binding"/>
    <property type="match status" value="1"/>
</dbReference>
<dbReference type="SUPFAM" id="SSF53474">
    <property type="entry name" value="alpha/beta-Hydrolases"/>
    <property type="match status" value="2"/>
</dbReference>
<gene>
    <name evidence="9" type="ORF">CLODIP_2_CD01301</name>
</gene>
<proteinExistence type="inferred from homology"/>
<accession>A0A8S1E6G7</accession>
<comment type="function">
    <text evidence="6">The pyruvate dehydrogenase complex catalyzes the overall conversion of pyruvate to acetyl-CoA and CO(2).</text>
</comment>
<reference evidence="9 10" key="1">
    <citation type="submission" date="2020-04" db="EMBL/GenBank/DDBJ databases">
        <authorList>
            <person name="Alioto T."/>
            <person name="Alioto T."/>
            <person name="Gomez Garrido J."/>
        </authorList>
    </citation>
    <scope>NUCLEOTIDE SEQUENCE [LARGE SCALE GENOMIC DNA]</scope>
</reference>
<dbReference type="Gene3D" id="2.40.50.100">
    <property type="match status" value="1"/>
</dbReference>
<evidence type="ECO:0000313" key="9">
    <source>
        <dbReference type="EMBL" id="CAB3385837.1"/>
    </source>
</evidence>
<dbReference type="Proteomes" id="UP000494165">
    <property type="component" value="Unassembled WGS sequence"/>
</dbReference>
<evidence type="ECO:0000256" key="4">
    <source>
        <dbReference type="ARBA" id="ARBA00022946"/>
    </source>
</evidence>
<comment type="catalytic activity">
    <reaction evidence="6">
        <text>N(6)-[(R)-dihydrolipoyl]-L-lysyl-[protein] + acetyl-CoA = N(6)-[(R)-S(8)-acetyldihydrolipoyl]-L-lysyl-[protein] + CoA</text>
        <dbReference type="Rhea" id="RHEA:17017"/>
        <dbReference type="Rhea" id="RHEA-COMP:10475"/>
        <dbReference type="Rhea" id="RHEA-COMP:10478"/>
        <dbReference type="ChEBI" id="CHEBI:57287"/>
        <dbReference type="ChEBI" id="CHEBI:57288"/>
        <dbReference type="ChEBI" id="CHEBI:83100"/>
        <dbReference type="ChEBI" id="CHEBI:83111"/>
        <dbReference type="EC" id="2.3.1.12"/>
    </reaction>
</comment>
<evidence type="ECO:0000256" key="1">
    <source>
        <dbReference type="ARBA" id="ARBA00007317"/>
    </source>
</evidence>
<dbReference type="FunFam" id="3.30.559.10:FF:000003">
    <property type="entry name" value="Acetyltransferase component of pyruvate dehydrogenase complex"/>
    <property type="match status" value="1"/>
</dbReference>
<keyword evidence="3 6" id="KW-0450">Lipoyl</keyword>
<dbReference type="InterPro" id="IPR023213">
    <property type="entry name" value="CAT-like_dom_sf"/>
</dbReference>
<dbReference type="OrthoDB" id="537444at2759"/>
<dbReference type="CDD" id="cd06849">
    <property type="entry name" value="lipoyl_domain"/>
    <property type="match status" value="1"/>
</dbReference>
<keyword evidence="10" id="KW-1185">Reference proteome</keyword>
<evidence type="ECO:0000313" key="10">
    <source>
        <dbReference type="Proteomes" id="UP000494165"/>
    </source>
</evidence>
<comment type="subcellular location">
    <subcellularLocation>
        <location evidence="6">Mitochondrion</location>
    </subcellularLocation>
</comment>
<dbReference type="InterPro" id="IPR001078">
    <property type="entry name" value="2-oxoacid_DH_actylTfrase"/>
</dbReference>
<dbReference type="PANTHER" id="PTHR23151:SF90">
    <property type="entry name" value="DIHYDROLIPOYLLYSINE-RESIDUE ACETYLTRANSFERASE COMPONENT OF PYRUVATE DEHYDROGENASE COMPLEX, MITOCHONDRIAL-RELATED"/>
    <property type="match status" value="1"/>
</dbReference>
<organism evidence="9 10">
    <name type="scientific">Cloeon dipterum</name>
    <dbReference type="NCBI Taxonomy" id="197152"/>
    <lineage>
        <taxon>Eukaryota</taxon>
        <taxon>Metazoa</taxon>
        <taxon>Ecdysozoa</taxon>
        <taxon>Arthropoda</taxon>
        <taxon>Hexapoda</taxon>
        <taxon>Insecta</taxon>
        <taxon>Pterygota</taxon>
        <taxon>Palaeoptera</taxon>
        <taxon>Ephemeroptera</taxon>
        <taxon>Pisciforma</taxon>
        <taxon>Baetidae</taxon>
        <taxon>Cloeon</taxon>
    </lineage>
</organism>
<dbReference type="GO" id="GO:0006086">
    <property type="term" value="P:pyruvate decarboxylation to acetyl-CoA"/>
    <property type="evidence" value="ECO:0007669"/>
    <property type="project" value="InterPro"/>
</dbReference>
<dbReference type="InterPro" id="IPR011053">
    <property type="entry name" value="Single_hybrid_motif"/>
</dbReference>
<dbReference type="SUPFAM" id="SSF51230">
    <property type="entry name" value="Single hybrid motif"/>
    <property type="match status" value="1"/>
</dbReference>
<dbReference type="InterPro" id="IPR000073">
    <property type="entry name" value="AB_hydrolase_1"/>
</dbReference>
<sequence>MIVRHLNVCKGGQILGRWSKSWKTVPLQGNQTRRNCSSQDLTRNEERKYEEVRIPVPWGHIAGKWWGPRDRQPVLAIHGWLDNSNTFDPLIAMLPANLPILAIDLPGHGLSSMYPVGIFHHSTEDIVALRRVVKHFQWKEKINLMGHSLGSIYSFIYSSLFPNEVNKYIGFDNIKITANDNDKFVRQAGLEIDRFLKFMENPDYRPEYTWDVIVERQKKGKWWGPKNKQPVLAMHGWLDNANSFDPLMKLMPSNFSLLSLDLPGHGLSSHYPAGIPHHLTEDIVSLRRIIKHFGWQQVSFLCHSMGSTYAFIYSAIFPKEVNKLVGLDILRPFEMTAEFYAENGGNYIDKYIETIQNTREPPESTLEDLAKRQHEGSKKSISVESSRILMERGAYESKSKPVRCCVTQVAKQRPQNCPRQFQRPVLRYLEQARCVRFFSSGNLPSHKKVLLPALSPTMESGTIISWEKKEGDQLNEGDLLAEIETDKATMGFETPEEGYLAKILIPGGTKDVPIGKLVCIIVESQDDVAAFKDFVDDGSAARAAPPAAAAAPVAAAAAPPPPPPPSAAPISAAPVAAAVAATGNVFASPLAQRLALERGLDINSIGQGSGVFGSVTVADLDRASAAAPSYAAAPVSAGAPFVDIPVSNIRGVIAKRLLQSKQTIPHYYLSVDINVGKILSLRKQFNDQLKGEGVKLSVNDFIIKATALACKKVPEANSSWLDSVIRQYTACDVSVAVSTDKGLITPIVFAAETKGLVEISKEVKELAGRAREGKLQPHEFQGGTISISNLGMFGVKNFCAIINPPQSCILAVGTTEARLVPDSSTQSGYSSADYMSVTLSCDHRTVDGAVGAQWLAAFKGYLENPTSMLL</sequence>
<dbReference type="Pfam" id="PF00198">
    <property type="entry name" value="2-oxoacid_dh"/>
    <property type="match status" value="1"/>
</dbReference>
<comment type="similarity">
    <text evidence="1 6">Belongs to the 2-oxoacid dehydrogenase family.</text>
</comment>
<dbReference type="InterPro" id="IPR000089">
    <property type="entry name" value="Biotin_lipoyl"/>
</dbReference>
<evidence type="ECO:0000256" key="6">
    <source>
        <dbReference type="RuleBase" id="RU361137"/>
    </source>
</evidence>
<evidence type="ECO:0000256" key="2">
    <source>
        <dbReference type="ARBA" id="ARBA00022679"/>
    </source>
</evidence>
<dbReference type="NCBIfam" id="TIGR01349">
    <property type="entry name" value="PDHac_trf_mito"/>
    <property type="match status" value="1"/>
</dbReference>
<dbReference type="InterPro" id="IPR036625">
    <property type="entry name" value="E3-bd_dom_sf"/>
</dbReference>
<protein>
    <recommendedName>
        <fullName evidence="6">Acetyltransferase component of pyruvate dehydrogenase complex</fullName>
        <ecNumber evidence="6">2.3.1.12</ecNumber>
    </recommendedName>
</protein>
<evidence type="ECO:0000256" key="3">
    <source>
        <dbReference type="ARBA" id="ARBA00022823"/>
    </source>
</evidence>
<dbReference type="FunFam" id="2.40.50.100:FF:000010">
    <property type="entry name" value="Acetyltransferase component of pyruvate dehydrogenase complex"/>
    <property type="match status" value="1"/>
</dbReference>
<comment type="cofactor">
    <cofactor evidence="6">
        <name>(R)-lipoate</name>
        <dbReference type="ChEBI" id="CHEBI:83088"/>
    </cofactor>
    <text evidence="6">Binds 1 lipoyl cofactor covalently.</text>
</comment>
<dbReference type="AlphaFoldDB" id="A0A8S1E6G7"/>
<keyword evidence="4" id="KW-0809">Transit peptide</keyword>
<dbReference type="GO" id="GO:0005739">
    <property type="term" value="C:mitochondrion"/>
    <property type="evidence" value="ECO:0007669"/>
    <property type="project" value="UniProtKB-SubCell"/>
</dbReference>
<evidence type="ECO:0000256" key="5">
    <source>
        <dbReference type="ARBA" id="ARBA00023315"/>
    </source>
</evidence>
<dbReference type="Pfam" id="PF00561">
    <property type="entry name" value="Abhydrolase_1"/>
    <property type="match status" value="2"/>
</dbReference>
<evidence type="ECO:0000259" key="7">
    <source>
        <dbReference type="PROSITE" id="PS50968"/>
    </source>
</evidence>
<keyword evidence="2 6" id="KW-0808">Transferase</keyword>
<dbReference type="InterPro" id="IPR029058">
    <property type="entry name" value="AB_hydrolase_fold"/>
</dbReference>
<evidence type="ECO:0000259" key="8">
    <source>
        <dbReference type="PROSITE" id="PS51826"/>
    </source>
</evidence>
<name>A0A8S1E6G7_9INSE</name>
<dbReference type="EC" id="2.3.1.12" evidence="6"/>